<gene>
    <name evidence="1" type="ORF">N508_001637</name>
</gene>
<dbReference type="EMBL" id="CP097562">
    <property type="protein sequence ID" value="USF24549.1"/>
    <property type="molecule type" value="Genomic_DNA"/>
</dbReference>
<reference evidence="1" key="1">
    <citation type="journal article" date="2014" name="Genome Announc.">
        <title>Draft genome sequences of the altered schaedler flora, a defined bacterial community from gnotobiotic mice.</title>
        <authorList>
            <person name="Wannemuehler M.J."/>
            <person name="Overstreet A.M."/>
            <person name="Ward D.V."/>
            <person name="Phillips G.J."/>
        </authorList>
    </citation>
    <scope>NUCLEOTIDE SEQUENCE</scope>
    <source>
        <strain evidence="1">ASF457</strain>
    </source>
</reference>
<reference evidence="1" key="2">
    <citation type="submission" date="2022-05" db="EMBL/GenBank/DDBJ databases">
        <authorList>
            <person name="Proctor A.L."/>
            <person name="Phillips G.J."/>
            <person name="Wannemuehler M.J."/>
        </authorList>
    </citation>
    <scope>NUCLEOTIDE SEQUENCE</scope>
    <source>
        <strain evidence="1">ASF457</strain>
    </source>
</reference>
<sequence length="53" mass="5904">MNEILEQKLIDLDIPGAVVELTPDEADILGLQVETAVSEEYALNARFDEVEDE</sequence>
<accession>V2PZG4</accession>
<evidence type="ECO:0000313" key="1">
    <source>
        <dbReference type="EMBL" id="USF24549.1"/>
    </source>
</evidence>
<dbReference type="KEGG" id="msch:N508_001637"/>
<protein>
    <submittedName>
        <fullName evidence="1">Uncharacterized protein</fullName>
    </submittedName>
</protein>
<dbReference type="RefSeq" id="WP_023275925.1">
    <property type="nucleotide sequence ID" value="NZ_CP097562.1"/>
</dbReference>
<keyword evidence="2" id="KW-1185">Reference proteome</keyword>
<name>V2PZG4_9BACT</name>
<dbReference type="AlphaFoldDB" id="V2PZG4"/>
<evidence type="ECO:0000313" key="2">
    <source>
        <dbReference type="Proteomes" id="UP000017429"/>
    </source>
</evidence>
<proteinExistence type="predicted"/>
<dbReference type="Proteomes" id="UP000017429">
    <property type="component" value="Chromosome"/>
</dbReference>
<reference evidence="1" key="3">
    <citation type="submission" date="2022-06" db="EMBL/GenBank/DDBJ databases">
        <title>Resources to Facilitate Use of the Altered Schaedler Flora (ASF) Mouse Model to Study Microbiome Function.</title>
        <authorList>
            <person name="Proctor A."/>
            <person name="Parvinroo S."/>
            <person name="Richie T."/>
            <person name="Jia X."/>
            <person name="Lee S.T.M."/>
            <person name="Karp P.D."/>
            <person name="Paley S."/>
            <person name="Kostic A.D."/>
            <person name="Pierre J.F."/>
            <person name="Wannemuehler M.J."/>
            <person name="Phillips G.J."/>
        </authorList>
    </citation>
    <scope>NUCLEOTIDE SEQUENCE</scope>
    <source>
        <strain evidence="1">ASF457</strain>
    </source>
</reference>
<organism evidence="1 2">
    <name type="scientific">Mucispirillum schaedleri ASF457</name>
    <dbReference type="NCBI Taxonomy" id="1379858"/>
    <lineage>
        <taxon>Bacteria</taxon>
        <taxon>Pseudomonadati</taxon>
        <taxon>Deferribacterota</taxon>
        <taxon>Deferribacteres</taxon>
        <taxon>Deferribacterales</taxon>
        <taxon>Mucispirillaceae</taxon>
        <taxon>Mucispirillum</taxon>
    </lineage>
</organism>